<protein>
    <submittedName>
        <fullName evidence="1">Uncharacterized protein</fullName>
    </submittedName>
</protein>
<evidence type="ECO:0000313" key="2">
    <source>
        <dbReference type="Proteomes" id="UP001164539"/>
    </source>
</evidence>
<reference evidence="1 2" key="1">
    <citation type="journal article" date="2023" name="Science">
        <title>Complex scaffold remodeling in plant triterpene biosynthesis.</title>
        <authorList>
            <person name="De La Pena R."/>
            <person name="Hodgson H."/>
            <person name="Liu J.C."/>
            <person name="Stephenson M.J."/>
            <person name="Martin A.C."/>
            <person name="Owen C."/>
            <person name="Harkess A."/>
            <person name="Leebens-Mack J."/>
            <person name="Jimenez L.E."/>
            <person name="Osbourn A."/>
            <person name="Sattely E.S."/>
        </authorList>
    </citation>
    <scope>NUCLEOTIDE SEQUENCE [LARGE SCALE GENOMIC DNA]</scope>
    <source>
        <strain evidence="2">cv. JPN11</strain>
        <tissue evidence="1">Leaf</tissue>
    </source>
</reference>
<gene>
    <name evidence="1" type="ORF">OWV82_019426</name>
</gene>
<evidence type="ECO:0000313" key="1">
    <source>
        <dbReference type="EMBL" id="KAJ4709669.1"/>
    </source>
</evidence>
<keyword evidence="2" id="KW-1185">Reference proteome</keyword>
<accession>A0ACC1XG46</accession>
<dbReference type="EMBL" id="CM051403">
    <property type="protein sequence ID" value="KAJ4709669.1"/>
    <property type="molecule type" value="Genomic_DNA"/>
</dbReference>
<organism evidence="1 2">
    <name type="scientific">Melia azedarach</name>
    <name type="common">Chinaberry tree</name>
    <dbReference type="NCBI Taxonomy" id="155640"/>
    <lineage>
        <taxon>Eukaryota</taxon>
        <taxon>Viridiplantae</taxon>
        <taxon>Streptophyta</taxon>
        <taxon>Embryophyta</taxon>
        <taxon>Tracheophyta</taxon>
        <taxon>Spermatophyta</taxon>
        <taxon>Magnoliopsida</taxon>
        <taxon>eudicotyledons</taxon>
        <taxon>Gunneridae</taxon>
        <taxon>Pentapetalae</taxon>
        <taxon>rosids</taxon>
        <taxon>malvids</taxon>
        <taxon>Sapindales</taxon>
        <taxon>Meliaceae</taxon>
        <taxon>Melia</taxon>
    </lineage>
</organism>
<dbReference type="Proteomes" id="UP001164539">
    <property type="component" value="Chromosome 10"/>
</dbReference>
<comment type="caution">
    <text evidence="1">The sequence shown here is derived from an EMBL/GenBank/DDBJ whole genome shotgun (WGS) entry which is preliminary data.</text>
</comment>
<proteinExistence type="predicted"/>
<name>A0ACC1XG46_MELAZ</name>
<sequence>MDEAEKQVEISRSKSNIFSVNSTVKIKSIALSIILKLVVFVSLETEKSTNFSDEILPLRPCTQLRNLLNFIQFLIPPCFSVLPSLQQRLGFVASSEAEESKTIAPISGIGVFVVIEILSLLFILPQW</sequence>